<dbReference type="EMBL" id="CM056817">
    <property type="protein sequence ID" value="KAJ8619919.1"/>
    <property type="molecule type" value="Genomic_DNA"/>
</dbReference>
<evidence type="ECO:0000313" key="1">
    <source>
        <dbReference type="EMBL" id="KAJ8619919.1"/>
    </source>
</evidence>
<keyword evidence="2" id="KW-1185">Reference proteome</keyword>
<comment type="caution">
    <text evidence="1">The sequence shown here is derived from an EMBL/GenBank/DDBJ whole genome shotgun (WGS) entry which is preliminary data.</text>
</comment>
<organism evidence="1 2">
    <name type="scientific">Persea americana</name>
    <name type="common">Avocado</name>
    <dbReference type="NCBI Taxonomy" id="3435"/>
    <lineage>
        <taxon>Eukaryota</taxon>
        <taxon>Viridiplantae</taxon>
        <taxon>Streptophyta</taxon>
        <taxon>Embryophyta</taxon>
        <taxon>Tracheophyta</taxon>
        <taxon>Spermatophyta</taxon>
        <taxon>Magnoliopsida</taxon>
        <taxon>Magnoliidae</taxon>
        <taxon>Laurales</taxon>
        <taxon>Lauraceae</taxon>
        <taxon>Persea</taxon>
    </lineage>
</organism>
<sequence length="102" mass="11113">MAPTDAIKVLELSRVAPPPGSVSEALLLLTFFGVFWVLLPPVQQISSSHLKPAVRYIDKDSISFTVSESTAEFNHLVGNHPKEAEELHPFVSQLPPPSLLAL</sequence>
<gene>
    <name evidence="1" type="ORF">MRB53_028448</name>
</gene>
<dbReference type="Proteomes" id="UP001234297">
    <property type="component" value="Chromosome 9"/>
</dbReference>
<accession>A0ACC2KG37</accession>
<reference evidence="1 2" key="1">
    <citation type="journal article" date="2022" name="Hortic Res">
        <title>A haplotype resolved chromosomal level avocado genome allows analysis of novel avocado genes.</title>
        <authorList>
            <person name="Nath O."/>
            <person name="Fletcher S.J."/>
            <person name="Hayward A."/>
            <person name="Shaw L.M."/>
            <person name="Masouleh A.K."/>
            <person name="Furtado A."/>
            <person name="Henry R.J."/>
            <person name="Mitter N."/>
        </authorList>
    </citation>
    <scope>NUCLEOTIDE SEQUENCE [LARGE SCALE GENOMIC DNA]</scope>
    <source>
        <strain evidence="2">cv. Hass</strain>
    </source>
</reference>
<name>A0ACC2KG37_PERAE</name>
<evidence type="ECO:0000313" key="2">
    <source>
        <dbReference type="Proteomes" id="UP001234297"/>
    </source>
</evidence>
<proteinExistence type="predicted"/>
<protein>
    <submittedName>
        <fullName evidence="1">Uncharacterized protein</fullName>
    </submittedName>
</protein>